<keyword evidence="4" id="KW-0067">ATP-binding</keyword>
<dbReference type="InterPro" id="IPR036526">
    <property type="entry name" value="C-N_Hydrolase_sf"/>
</dbReference>
<evidence type="ECO:0000256" key="6">
    <source>
        <dbReference type="PROSITE-ProRule" id="PRU10139"/>
    </source>
</evidence>
<dbReference type="Gene3D" id="3.40.50.620">
    <property type="entry name" value="HUPs"/>
    <property type="match status" value="1"/>
</dbReference>
<dbReference type="GO" id="GO:0005524">
    <property type="term" value="F:ATP binding"/>
    <property type="evidence" value="ECO:0007669"/>
    <property type="project" value="UniProtKB-KW"/>
</dbReference>
<dbReference type="Proteomes" id="UP000649604">
    <property type="component" value="Unassembled WGS sequence"/>
</dbReference>
<dbReference type="InterPro" id="IPR000132">
    <property type="entry name" value="Nitrilase/CN_hydratase_CS"/>
</dbReference>
<dbReference type="GO" id="GO:0004359">
    <property type="term" value="F:glutaminase activity"/>
    <property type="evidence" value="ECO:0007669"/>
    <property type="project" value="InterPro"/>
</dbReference>
<dbReference type="InterPro" id="IPR014729">
    <property type="entry name" value="Rossmann-like_a/b/a_fold"/>
</dbReference>
<dbReference type="GO" id="GO:0005737">
    <property type="term" value="C:cytoplasm"/>
    <property type="evidence" value="ECO:0007669"/>
    <property type="project" value="InterPro"/>
</dbReference>
<keyword evidence="3" id="KW-0547">Nucleotide-binding</keyword>
<dbReference type="PROSITE" id="PS50263">
    <property type="entry name" value="CN_HYDROLASE"/>
    <property type="match status" value="1"/>
</dbReference>
<evidence type="ECO:0000256" key="4">
    <source>
        <dbReference type="ARBA" id="ARBA00022840"/>
    </source>
</evidence>
<evidence type="ECO:0000256" key="3">
    <source>
        <dbReference type="ARBA" id="ARBA00022741"/>
    </source>
</evidence>
<evidence type="ECO:0000256" key="2">
    <source>
        <dbReference type="ARBA" id="ARBA00022598"/>
    </source>
</evidence>
<feature type="domain" description="CN hydrolase" evidence="7">
    <location>
        <begin position="4"/>
        <end position="243"/>
    </location>
</feature>
<evidence type="ECO:0000313" key="8">
    <source>
        <dbReference type="EMBL" id="MBD3324205.1"/>
    </source>
</evidence>
<protein>
    <submittedName>
        <fullName evidence="8">NAD+ synthase</fullName>
    </submittedName>
</protein>
<dbReference type="Pfam" id="PF02540">
    <property type="entry name" value="NAD_synthase"/>
    <property type="match status" value="1"/>
</dbReference>
<evidence type="ECO:0000259" key="7">
    <source>
        <dbReference type="PROSITE" id="PS50263"/>
    </source>
</evidence>
<comment type="pathway">
    <text evidence="1">Cofactor biosynthesis; NAD(+) biosynthesis.</text>
</comment>
<dbReference type="GO" id="GO:0003952">
    <property type="term" value="F:NAD+ synthase (glutamine-hydrolyzing) activity"/>
    <property type="evidence" value="ECO:0007669"/>
    <property type="project" value="InterPro"/>
</dbReference>
<dbReference type="InterPro" id="IPR022310">
    <property type="entry name" value="NAD/GMP_synthase"/>
</dbReference>
<dbReference type="Pfam" id="PF00795">
    <property type="entry name" value="CN_hydrolase"/>
    <property type="match status" value="1"/>
</dbReference>
<accession>A0A9D5JU93</accession>
<evidence type="ECO:0000313" key="9">
    <source>
        <dbReference type="Proteomes" id="UP000649604"/>
    </source>
</evidence>
<comment type="caution">
    <text evidence="8">The sequence shown here is derived from an EMBL/GenBank/DDBJ whole genome shotgun (WGS) entry which is preliminary data.</text>
</comment>
<dbReference type="InterPro" id="IPR003010">
    <property type="entry name" value="C-N_Hydrolase"/>
</dbReference>
<dbReference type="GO" id="GO:0009435">
    <property type="term" value="P:NAD+ biosynthetic process"/>
    <property type="evidence" value="ECO:0007669"/>
    <property type="project" value="InterPro"/>
</dbReference>
<dbReference type="GO" id="GO:0000257">
    <property type="term" value="F:nitrilase activity"/>
    <property type="evidence" value="ECO:0007669"/>
    <property type="project" value="UniProtKB-ARBA"/>
</dbReference>
<dbReference type="SUPFAM" id="SSF52402">
    <property type="entry name" value="Adenine nucleotide alpha hydrolases-like"/>
    <property type="match status" value="1"/>
</dbReference>
<evidence type="ECO:0000256" key="5">
    <source>
        <dbReference type="ARBA" id="ARBA00023027"/>
    </source>
</evidence>
<organism evidence="8 9">
    <name type="scientific">candidate division KSB3 bacterium</name>
    <dbReference type="NCBI Taxonomy" id="2044937"/>
    <lineage>
        <taxon>Bacteria</taxon>
        <taxon>candidate division KSB3</taxon>
    </lineage>
</organism>
<dbReference type="PROSITE" id="PS00920">
    <property type="entry name" value="NITRIL_CHT_1"/>
    <property type="match status" value="1"/>
</dbReference>
<dbReference type="PANTHER" id="PTHR23090:SF9">
    <property type="entry name" value="GLUTAMINE-DEPENDENT NAD(+) SYNTHETASE"/>
    <property type="match status" value="1"/>
</dbReference>
<feature type="non-terminal residue" evidence="8">
    <location>
        <position position="352"/>
    </location>
</feature>
<dbReference type="InterPro" id="IPR003694">
    <property type="entry name" value="NAD_synthase"/>
</dbReference>
<gene>
    <name evidence="8" type="ORF">GF339_06445</name>
</gene>
<keyword evidence="5" id="KW-0520">NAD</keyword>
<name>A0A9D5JU93_9BACT</name>
<proteinExistence type="predicted"/>
<dbReference type="SUPFAM" id="SSF56317">
    <property type="entry name" value="Carbon-nitrogen hydrolase"/>
    <property type="match status" value="1"/>
</dbReference>
<sequence>MRHVRIAMAQMNATVGDLEGNTAKIIKAVQRAKAEGVDIVTFPELAITGYPPQDLLLKPQFLHDNRLALQQIIDQTKGITAVVGFVDQEDDIYNAAAIIHHQALLGIYHKVYLPNYGVFDENRYFQAGVPHHIYQIGDVTFGVNICEDIWYPEGPAVMQALSGADLILNISASPYSVGRQAFRRRMIAVRAADSVVVIAYNNLISGQDRLIFDGGSLFVNQTGQILAEGKLFEEDFVVADIDLDAVAQSKLSDPRHRKAVFQLKLSETPMLQRVYADPVPKPHSRAPVAAHPLQPLPDRHEEIYNALTLGLRDYVRKNGFTQVVLGLSGGIDSSLVATIAVDALGADNVLGV</sequence>
<dbReference type="Gene3D" id="3.60.110.10">
    <property type="entry name" value="Carbon-nitrogen hydrolase"/>
    <property type="match status" value="1"/>
</dbReference>
<reference evidence="8" key="1">
    <citation type="submission" date="2019-11" db="EMBL/GenBank/DDBJ databases">
        <title>Microbial mats filling the niche in hypersaline microbial mats.</title>
        <authorList>
            <person name="Wong H.L."/>
            <person name="Macleod F.I."/>
            <person name="White R.A. III"/>
            <person name="Burns B.P."/>
        </authorList>
    </citation>
    <scope>NUCLEOTIDE SEQUENCE</scope>
    <source>
        <strain evidence="8">Rbin_158</strain>
    </source>
</reference>
<dbReference type="AlphaFoldDB" id="A0A9D5JU93"/>
<dbReference type="PANTHER" id="PTHR23090">
    <property type="entry name" value="NH 3 /GLUTAMINE-DEPENDENT NAD + SYNTHETASE"/>
    <property type="match status" value="1"/>
</dbReference>
<keyword evidence="2" id="KW-0436">Ligase</keyword>
<dbReference type="CDD" id="cd07570">
    <property type="entry name" value="GAT_Gln-NAD-synth"/>
    <property type="match status" value="1"/>
</dbReference>
<evidence type="ECO:0000256" key="1">
    <source>
        <dbReference type="ARBA" id="ARBA00004790"/>
    </source>
</evidence>
<feature type="active site" description="Proton acceptor" evidence="6">
    <location>
        <position position="44"/>
    </location>
</feature>
<dbReference type="EMBL" id="WJJP01000199">
    <property type="protein sequence ID" value="MBD3324205.1"/>
    <property type="molecule type" value="Genomic_DNA"/>
</dbReference>